<name>A0A850ENU0_9BACL</name>
<evidence type="ECO:0000259" key="2">
    <source>
        <dbReference type="PROSITE" id="PS50943"/>
    </source>
</evidence>
<dbReference type="PANTHER" id="PTHR46558:SF4">
    <property type="entry name" value="DNA-BIDING PHAGE PROTEIN"/>
    <property type="match status" value="1"/>
</dbReference>
<dbReference type="InterPro" id="IPR010982">
    <property type="entry name" value="Lambda_DNA-bd_dom_sf"/>
</dbReference>
<dbReference type="InterPro" id="IPR001387">
    <property type="entry name" value="Cro/C1-type_HTH"/>
</dbReference>
<dbReference type="EMBL" id="JABWCS010000215">
    <property type="protein sequence ID" value="NUU62655.1"/>
    <property type="molecule type" value="Genomic_DNA"/>
</dbReference>
<dbReference type="SMART" id="SM00530">
    <property type="entry name" value="HTH_XRE"/>
    <property type="match status" value="1"/>
</dbReference>
<dbReference type="AlphaFoldDB" id="A0A850ENU0"/>
<evidence type="ECO:0000313" key="4">
    <source>
        <dbReference type="Proteomes" id="UP000564806"/>
    </source>
</evidence>
<feature type="domain" description="HTH cro/C1-type" evidence="2">
    <location>
        <begin position="10"/>
        <end position="64"/>
    </location>
</feature>
<accession>A0A850ENU0</accession>
<dbReference type="SUPFAM" id="SSF47413">
    <property type="entry name" value="lambda repressor-like DNA-binding domains"/>
    <property type="match status" value="1"/>
</dbReference>
<dbReference type="RefSeq" id="WP_175373104.1">
    <property type="nucleotide sequence ID" value="NZ_JABWCS010000215.1"/>
</dbReference>
<protein>
    <submittedName>
        <fullName evidence="3">Helix-turn-helix transcriptional regulator</fullName>
    </submittedName>
</protein>
<reference evidence="3" key="1">
    <citation type="submission" date="2020-06" db="EMBL/GenBank/DDBJ databases">
        <title>Paenibacillus sp. nov., isolated from soil.</title>
        <authorList>
            <person name="Seo Y.L."/>
        </authorList>
    </citation>
    <scope>NUCLEOTIDE SEQUENCE [LARGE SCALE GENOMIC DNA]</scope>
    <source>
        <strain evidence="3">JW14</strain>
    </source>
</reference>
<dbReference type="Pfam" id="PF01381">
    <property type="entry name" value="HTH_3"/>
    <property type="match status" value="1"/>
</dbReference>
<gene>
    <name evidence="3" type="ORF">HPT30_20115</name>
</gene>
<dbReference type="CDD" id="cd00093">
    <property type="entry name" value="HTH_XRE"/>
    <property type="match status" value="1"/>
</dbReference>
<proteinExistence type="predicted"/>
<keyword evidence="4" id="KW-1185">Reference proteome</keyword>
<dbReference type="GO" id="GO:0003677">
    <property type="term" value="F:DNA binding"/>
    <property type="evidence" value="ECO:0007669"/>
    <property type="project" value="UniProtKB-KW"/>
</dbReference>
<comment type="caution">
    <text evidence="3">The sequence shown here is derived from an EMBL/GenBank/DDBJ whole genome shotgun (WGS) entry which is preliminary data.</text>
</comment>
<evidence type="ECO:0000256" key="1">
    <source>
        <dbReference type="ARBA" id="ARBA00023125"/>
    </source>
</evidence>
<dbReference type="PROSITE" id="PS50943">
    <property type="entry name" value="HTH_CROC1"/>
    <property type="match status" value="1"/>
</dbReference>
<evidence type="ECO:0000313" key="3">
    <source>
        <dbReference type="EMBL" id="NUU62655.1"/>
    </source>
</evidence>
<dbReference type="Proteomes" id="UP000564806">
    <property type="component" value="Unassembled WGS sequence"/>
</dbReference>
<sequence>MKLNFKRIVLIEARNRKGWTQEELASGVGISRAYLANIERGEYVPSLKVAQSLSKKLGVSIDKLFFNDNARKTNSDKEVI</sequence>
<keyword evidence="1" id="KW-0238">DNA-binding</keyword>
<organism evidence="3 4">
    <name type="scientific">Paenibacillus agri</name>
    <dbReference type="NCBI Taxonomy" id="2744309"/>
    <lineage>
        <taxon>Bacteria</taxon>
        <taxon>Bacillati</taxon>
        <taxon>Bacillota</taxon>
        <taxon>Bacilli</taxon>
        <taxon>Bacillales</taxon>
        <taxon>Paenibacillaceae</taxon>
        <taxon>Paenibacillus</taxon>
    </lineage>
</organism>
<dbReference type="Gene3D" id="1.10.260.40">
    <property type="entry name" value="lambda repressor-like DNA-binding domains"/>
    <property type="match status" value="1"/>
</dbReference>
<dbReference type="PANTHER" id="PTHR46558">
    <property type="entry name" value="TRACRIPTIONAL REGULATORY PROTEIN-RELATED-RELATED"/>
    <property type="match status" value="1"/>
</dbReference>